<gene>
    <name evidence="3" type="ORF">CISG_09488</name>
</gene>
<proteinExistence type="predicted"/>
<feature type="coiled-coil region" evidence="1">
    <location>
        <begin position="15"/>
        <end position="67"/>
    </location>
</feature>
<dbReference type="AlphaFoldDB" id="A0A0J8U512"/>
<dbReference type="Proteomes" id="UP000054559">
    <property type="component" value="Unassembled WGS sequence"/>
</dbReference>
<reference evidence="4" key="1">
    <citation type="journal article" date="2010" name="Genome Res.">
        <title>Population genomic sequencing of Coccidioides fungi reveals recent hybridization and transposon control.</title>
        <authorList>
            <person name="Neafsey D.E."/>
            <person name="Barker B.M."/>
            <person name="Sharpton T.J."/>
            <person name="Stajich J.E."/>
            <person name="Park D.J."/>
            <person name="Whiston E."/>
            <person name="Hung C.-Y."/>
            <person name="McMahan C."/>
            <person name="White J."/>
            <person name="Sykes S."/>
            <person name="Heiman D."/>
            <person name="Young S."/>
            <person name="Zeng Q."/>
            <person name="Abouelleil A."/>
            <person name="Aftuck L."/>
            <person name="Bessette D."/>
            <person name="Brown A."/>
            <person name="FitzGerald M."/>
            <person name="Lui A."/>
            <person name="Macdonald J.P."/>
            <person name="Priest M."/>
            <person name="Orbach M.J."/>
            <person name="Galgiani J.N."/>
            <person name="Kirkland T.N."/>
            <person name="Cole G.T."/>
            <person name="Birren B.W."/>
            <person name="Henn M.R."/>
            <person name="Taylor J.W."/>
            <person name="Rounsley S.D."/>
        </authorList>
    </citation>
    <scope>NUCLEOTIDE SEQUENCE [LARGE SCALE GENOMIC DNA]</scope>
    <source>
        <strain evidence="4">RMSCC 3703</strain>
    </source>
</reference>
<protein>
    <submittedName>
        <fullName evidence="3">Kinesin family protein</fullName>
    </submittedName>
</protein>
<feature type="region of interest" description="Disordered" evidence="2">
    <location>
        <begin position="85"/>
        <end position="122"/>
    </location>
</feature>
<sequence length="183" mass="21197">MAETIRTLQLSVSQQAVSKRDMEMQNEKLEEYQKQVTKLQRLMEETKMVSENKIRQLQTENEALRLHLRLALDSLKNPIPPVEVIKRRNRNSSPALASAKEEIKSEKDRDKENTAPQEPPDLIWEDSISELDVEVQAEMEDLLSDLSFFRHDGLIGLEFSHGIPRTWSLDGKFCERMGFVSDE</sequence>
<organism evidence="3 4">
    <name type="scientific">Coccidioides immitis RMSCC 3703</name>
    <dbReference type="NCBI Taxonomy" id="454286"/>
    <lineage>
        <taxon>Eukaryota</taxon>
        <taxon>Fungi</taxon>
        <taxon>Dikarya</taxon>
        <taxon>Ascomycota</taxon>
        <taxon>Pezizomycotina</taxon>
        <taxon>Eurotiomycetes</taxon>
        <taxon>Eurotiomycetidae</taxon>
        <taxon>Onygenales</taxon>
        <taxon>Onygenaceae</taxon>
        <taxon>Coccidioides</taxon>
    </lineage>
</organism>
<dbReference type="EMBL" id="DS268211">
    <property type="protein sequence ID" value="KMU82002.1"/>
    <property type="molecule type" value="Genomic_DNA"/>
</dbReference>
<accession>A0A0J8U512</accession>
<name>A0A0J8U512_COCIT</name>
<keyword evidence="1" id="KW-0175">Coiled coil</keyword>
<feature type="compositionally biased region" description="Basic and acidic residues" evidence="2">
    <location>
        <begin position="99"/>
        <end position="113"/>
    </location>
</feature>
<dbReference type="STRING" id="454286.A0A0J8U512"/>
<evidence type="ECO:0000313" key="4">
    <source>
        <dbReference type="Proteomes" id="UP000054559"/>
    </source>
</evidence>
<evidence type="ECO:0000256" key="2">
    <source>
        <dbReference type="SAM" id="MobiDB-lite"/>
    </source>
</evidence>
<evidence type="ECO:0000313" key="3">
    <source>
        <dbReference type="EMBL" id="KMU82002.1"/>
    </source>
</evidence>
<evidence type="ECO:0000256" key="1">
    <source>
        <dbReference type="SAM" id="Coils"/>
    </source>
</evidence>